<dbReference type="Proteomes" id="UP000247612">
    <property type="component" value="Unassembled WGS sequence"/>
</dbReference>
<dbReference type="AlphaFoldDB" id="A0A318LG64"/>
<evidence type="ECO:0000313" key="2">
    <source>
        <dbReference type="EMBL" id="PXX80627.1"/>
    </source>
</evidence>
<sequence>MKVMLPFDMRIHLGDRYYLDEEGKMRVSCWLSSSNGRWYYLGSDGKMVKNQWIDGCLINAEGFYISPLFKA</sequence>
<dbReference type="InterPro" id="IPR018337">
    <property type="entry name" value="Cell_wall/Cho-bd_repeat"/>
</dbReference>
<name>A0A318LG64_9FIRM</name>
<dbReference type="Gene3D" id="2.10.270.10">
    <property type="entry name" value="Cholin Binding"/>
    <property type="match status" value="1"/>
</dbReference>
<dbReference type="OrthoDB" id="1913644at2"/>
<evidence type="ECO:0000313" key="3">
    <source>
        <dbReference type="Proteomes" id="UP000247612"/>
    </source>
</evidence>
<keyword evidence="3" id="KW-1185">Reference proteome</keyword>
<dbReference type="SUPFAM" id="SSF69360">
    <property type="entry name" value="Cell wall binding repeat"/>
    <property type="match status" value="1"/>
</dbReference>
<reference evidence="2 3" key="1">
    <citation type="submission" date="2018-05" db="EMBL/GenBank/DDBJ databases">
        <title>Genomic Encyclopedia of Type Strains, Phase IV (KMG-IV): sequencing the most valuable type-strain genomes for metagenomic binning, comparative biology and taxonomic classification.</title>
        <authorList>
            <person name="Goeker M."/>
        </authorList>
    </citation>
    <scope>NUCLEOTIDE SEQUENCE [LARGE SCALE GENOMIC DNA]</scope>
    <source>
        <strain evidence="2 3">JC118</strain>
    </source>
</reference>
<evidence type="ECO:0000256" key="1">
    <source>
        <dbReference type="ARBA" id="ARBA00022737"/>
    </source>
</evidence>
<organism evidence="2 3">
    <name type="scientific">Dielma fastidiosa</name>
    <dbReference type="NCBI Taxonomy" id="1034346"/>
    <lineage>
        <taxon>Bacteria</taxon>
        <taxon>Bacillati</taxon>
        <taxon>Bacillota</taxon>
        <taxon>Erysipelotrichia</taxon>
        <taxon>Erysipelotrichales</taxon>
        <taxon>Erysipelotrichaceae</taxon>
        <taxon>Dielma</taxon>
    </lineage>
</organism>
<comment type="caution">
    <text evidence="2">The sequence shown here is derived from an EMBL/GenBank/DDBJ whole genome shotgun (WGS) entry which is preliminary data.</text>
</comment>
<protein>
    <submittedName>
        <fullName evidence="2">Putative cell wall binding repeat protein</fullName>
    </submittedName>
</protein>
<accession>A0A318LG64</accession>
<dbReference type="Pfam" id="PF19085">
    <property type="entry name" value="Choline_bind_2"/>
    <property type="match status" value="1"/>
</dbReference>
<dbReference type="STRING" id="1034346.GCA_000313565_01953"/>
<dbReference type="EMBL" id="QJKH01000003">
    <property type="protein sequence ID" value="PXX80627.1"/>
    <property type="molecule type" value="Genomic_DNA"/>
</dbReference>
<keyword evidence="1" id="KW-0677">Repeat</keyword>
<proteinExistence type="predicted"/>
<dbReference type="RefSeq" id="WP_022938258.1">
    <property type="nucleotide sequence ID" value="NZ_CABKRQ010000005.1"/>
</dbReference>
<gene>
    <name evidence="2" type="ORF">DES51_103223</name>
</gene>